<dbReference type="EMBL" id="FNUG01000001">
    <property type="protein sequence ID" value="SEE31637.1"/>
    <property type="molecule type" value="Genomic_DNA"/>
</dbReference>
<dbReference type="InterPro" id="IPR011944">
    <property type="entry name" value="Steroid_delta5-4_isomerase"/>
</dbReference>
<dbReference type="RefSeq" id="WP_093110945.1">
    <property type="nucleotide sequence ID" value="NZ_FNGG01000001.1"/>
</dbReference>
<gene>
    <name evidence="3" type="ORF">SAMN04488034_101250</name>
</gene>
<feature type="chain" id="PRO_5011456867" description="DUF4440 domain-containing protein" evidence="1">
    <location>
        <begin position="21"/>
        <end position="149"/>
    </location>
</feature>
<evidence type="ECO:0000313" key="4">
    <source>
        <dbReference type="Proteomes" id="UP000199448"/>
    </source>
</evidence>
<proteinExistence type="predicted"/>
<name>A0A1H5HUH7_9FLAO</name>
<dbReference type="SUPFAM" id="SSF54427">
    <property type="entry name" value="NTF2-like"/>
    <property type="match status" value="1"/>
</dbReference>
<evidence type="ECO:0000313" key="3">
    <source>
        <dbReference type="EMBL" id="SEE31637.1"/>
    </source>
</evidence>
<sequence>MKNVFTLLSLGLLFFGSVQAQSSGNSSDKVKAYILEAGEKMEQALANKDAEKFGSYFADDALFKLSGQEALHGQQAVIQAHKGMVANGLKLNINAEEVHSFGNYAAEIGNYEITSPDGQVIDKGTYSTLWKKNGNEWKIYRDIVSTSMK</sequence>
<keyword evidence="1" id="KW-0732">Signal</keyword>
<feature type="domain" description="DUF4440" evidence="2">
    <location>
        <begin position="34"/>
        <end position="139"/>
    </location>
</feature>
<dbReference type="InterPro" id="IPR027843">
    <property type="entry name" value="DUF4440"/>
</dbReference>
<dbReference type="InterPro" id="IPR032710">
    <property type="entry name" value="NTF2-like_dom_sf"/>
</dbReference>
<organism evidence="3 4">
    <name type="scientific">Salinimicrobium catena</name>
    <dbReference type="NCBI Taxonomy" id="390640"/>
    <lineage>
        <taxon>Bacteria</taxon>
        <taxon>Pseudomonadati</taxon>
        <taxon>Bacteroidota</taxon>
        <taxon>Flavobacteriia</taxon>
        <taxon>Flavobacteriales</taxon>
        <taxon>Flavobacteriaceae</taxon>
        <taxon>Salinimicrobium</taxon>
    </lineage>
</organism>
<dbReference type="OrthoDB" id="9814425at2"/>
<dbReference type="Proteomes" id="UP000199448">
    <property type="component" value="Unassembled WGS sequence"/>
</dbReference>
<evidence type="ECO:0000259" key="2">
    <source>
        <dbReference type="Pfam" id="PF14534"/>
    </source>
</evidence>
<dbReference type="AlphaFoldDB" id="A0A1H5HUH7"/>
<feature type="signal peptide" evidence="1">
    <location>
        <begin position="1"/>
        <end position="20"/>
    </location>
</feature>
<keyword evidence="4" id="KW-1185">Reference proteome</keyword>
<dbReference type="Gene3D" id="3.10.450.50">
    <property type="match status" value="1"/>
</dbReference>
<dbReference type="NCBIfam" id="TIGR02246">
    <property type="entry name" value="SgcJ/EcaC family oxidoreductase"/>
    <property type="match status" value="1"/>
</dbReference>
<dbReference type="Pfam" id="PF14534">
    <property type="entry name" value="DUF4440"/>
    <property type="match status" value="1"/>
</dbReference>
<evidence type="ECO:0000256" key="1">
    <source>
        <dbReference type="SAM" id="SignalP"/>
    </source>
</evidence>
<accession>A0A1H5HUH7</accession>
<protein>
    <recommendedName>
        <fullName evidence="2">DUF4440 domain-containing protein</fullName>
    </recommendedName>
</protein>
<reference evidence="3 4" key="1">
    <citation type="submission" date="2016-10" db="EMBL/GenBank/DDBJ databases">
        <authorList>
            <person name="de Groot N.N."/>
        </authorList>
    </citation>
    <scope>NUCLEOTIDE SEQUENCE [LARGE SCALE GENOMIC DNA]</scope>
    <source>
        <strain evidence="3 4">DSM 23553</strain>
    </source>
</reference>
<dbReference type="STRING" id="390640.SAMN04488034_101250"/>